<evidence type="ECO:0000313" key="2">
    <source>
        <dbReference type="EMBL" id="ODV81768.1"/>
    </source>
</evidence>
<dbReference type="STRING" id="984487.A0A1E4SQJ7"/>
<dbReference type="Proteomes" id="UP000094285">
    <property type="component" value="Unassembled WGS sequence"/>
</dbReference>
<name>A0A1E4SQJ7_9ASCO</name>
<feature type="chain" id="PRO_5009162912" evidence="1">
    <location>
        <begin position="21"/>
        <end position="367"/>
    </location>
</feature>
<protein>
    <submittedName>
        <fullName evidence="2">Uncharacterized protein</fullName>
    </submittedName>
</protein>
<dbReference type="OrthoDB" id="4025103at2759"/>
<accession>A0A1E4SQJ7</accession>
<organism evidence="2 3">
    <name type="scientific">Suhomyces tanzawaensis NRRL Y-17324</name>
    <dbReference type="NCBI Taxonomy" id="984487"/>
    <lineage>
        <taxon>Eukaryota</taxon>
        <taxon>Fungi</taxon>
        <taxon>Dikarya</taxon>
        <taxon>Ascomycota</taxon>
        <taxon>Saccharomycotina</taxon>
        <taxon>Pichiomycetes</taxon>
        <taxon>Debaryomycetaceae</taxon>
        <taxon>Suhomyces</taxon>
    </lineage>
</organism>
<proteinExistence type="predicted"/>
<dbReference type="AlphaFoldDB" id="A0A1E4SQJ7"/>
<dbReference type="EMBL" id="KV453909">
    <property type="protein sequence ID" value="ODV81768.1"/>
    <property type="molecule type" value="Genomic_DNA"/>
</dbReference>
<keyword evidence="1" id="KW-0732">Signal</keyword>
<gene>
    <name evidence="2" type="ORF">CANTADRAFT_3841</name>
</gene>
<evidence type="ECO:0000313" key="3">
    <source>
        <dbReference type="Proteomes" id="UP000094285"/>
    </source>
</evidence>
<reference evidence="3" key="1">
    <citation type="submission" date="2016-05" db="EMBL/GenBank/DDBJ databases">
        <title>Comparative genomics of biotechnologically important yeasts.</title>
        <authorList>
            <consortium name="DOE Joint Genome Institute"/>
            <person name="Riley R."/>
            <person name="Haridas S."/>
            <person name="Wolfe K.H."/>
            <person name="Lopes M.R."/>
            <person name="Hittinger C.T."/>
            <person name="Goker M."/>
            <person name="Salamov A."/>
            <person name="Wisecaver J."/>
            <person name="Long T.M."/>
            <person name="Aerts A.L."/>
            <person name="Barry K."/>
            <person name="Choi C."/>
            <person name="Clum A."/>
            <person name="Coughlan A.Y."/>
            <person name="Deshpande S."/>
            <person name="Douglass A.P."/>
            <person name="Hanson S.J."/>
            <person name="Klenk H.-P."/>
            <person name="Labutti K."/>
            <person name="Lapidus A."/>
            <person name="Lindquist E."/>
            <person name="Lipzen A."/>
            <person name="Meier-Kolthoff J.P."/>
            <person name="Ohm R.A."/>
            <person name="Otillar R.P."/>
            <person name="Pangilinan J."/>
            <person name="Peng Y."/>
            <person name="Rokas A."/>
            <person name="Rosa C.A."/>
            <person name="Scheuner C."/>
            <person name="Sibirny A.A."/>
            <person name="Slot J.C."/>
            <person name="Stielow J.B."/>
            <person name="Sun H."/>
            <person name="Kurtzman C.P."/>
            <person name="Blackwell M."/>
            <person name="Grigoriev I.V."/>
            <person name="Jeffries T.W."/>
        </authorList>
    </citation>
    <scope>NUCLEOTIDE SEQUENCE [LARGE SCALE GENOMIC DNA]</scope>
    <source>
        <strain evidence="3">NRRL Y-17324</strain>
    </source>
</reference>
<dbReference type="GeneID" id="30982888"/>
<sequence length="367" mass="38451">MKVSILATTVLSASIVSAAATPKIVATPSSEEYHVDLAERGIVDSLISGVVAEIPTIIGSIDFEGIAGFANRLLTEDDNVKYLDNVLVGLKNTNLLPQAAVFIVSHDYTRQIAGTVLNEGLAIAGKVNSTNLFVALDKSGLAYGLVASTLEDPNLFPFTLNVVKKLIASGAINFGSILDAAKGILFSKRDILEMAPKNDFAAKFEKRDNIEDLLTTVFSSVERSKLVEETVSQLLADPQFEDAAAVILEGVFSNLSATISGLDFAALQPLLTSLIQSGLLEDVISQALHDQQLLSAVISNIGHLLAGGQISARDLVSDEVAASYGIYTRDVANTTNATTPVVLENGAASFGASTLLGASAFAAALLI</sequence>
<keyword evidence="3" id="KW-1185">Reference proteome</keyword>
<dbReference type="RefSeq" id="XP_020066890.1">
    <property type="nucleotide sequence ID" value="XM_020208751.1"/>
</dbReference>
<evidence type="ECO:0000256" key="1">
    <source>
        <dbReference type="SAM" id="SignalP"/>
    </source>
</evidence>
<feature type="signal peptide" evidence="1">
    <location>
        <begin position="1"/>
        <end position="20"/>
    </location>
</feature>